<keyword evidence="2" id="KW-0413">Isomerase</keyword>
<dbReference type="InterPro" id="IPR006047">
    <property type="entry name" value="GH13_cat_dom"/>
</dbReference>
<organism evidence="2 3">
    <name type="scientific">Nocardioides astragali</name>
    <dbReference type="NCBI Taxonomy" id="1776736"/>
    <lineage>
        <taxon>Bacteria</taxon>
        <taxon>Bacillati</taxon>
        <taxon>Actinomycetota</taxon>
        <taxon>Actinomycetes</taxon>
        <taxon>Propionibacteriales</taxon>
        <taxon>Nocardioidaceae</taxon>
        <taxon>Nocardioides</taxon>
    </lineage>
</organism>
<dbReference type="SMART" id="SM00642">
    <property type="entry name" value="Aamy"/>
    <property type="match status" value="1"/>
</dbReference>
<dbReference type="Proteomes" id="UP001596524">
    <property type="component" value="Unassembled WGS sequence"/>
</dbReference>
<dbReference type="InterPro" id="IPR017853">
    <property type="entry name" value="GH"/>
</dbReference>
<feature type="domain" description="Glycosyl hydrolase family 13 catalytic" evidence="1">
    <location>
        <begin position="16"/>
        <end position="430"/>
    </location>
</feature>
<name>A0ABW2NCA1_9ACTN</name>
<proteinExistence type="predicted"/>
<dbReference type="SUPFAM" id="SSF51445">
    <property type="entry name" value="(Trans)glycosidases"/>
    <property type="match status" value="1"/>
</dbReference>
<dbReference type="NCBIfam" id="TIGR02401">
    <property type="entry name" value="trehalose_TreY"/>
    <property type="match status" value="1"/>
</dbReference>
<comment type="caution">
    <text evidence="2">The sequence shown here is derived from an EMBL/GenBank/DDBJ whole genome shotgun (WGS) entry which is preliminary data.</text>
</comment>
<evidence type="ECO:0000313" key="2">
    <source>
        <dbReference type="EMBL" id="MFC7362571.1"/>
    </source>
</evidence>
<dbReference type="GO" id="GO:0047470">
    <property type="term" value="F:(1,4)-alpha-D-glucan 1-alpha-D-glucosylmutase activity"/>
    <property type="evidence" value="ECO:0007669"/>
    <property type="project" value="UniProtKB-EC"/>
</dbReference>
<keyword evidence="3" id="KW-1185">Reference proteome</keyword>
<dbReference type="RefSeq" id="WP_255889007.1">
    <property type="nucleotide sequence ID" value="NZ_JAFMZM010000001.1"/>
</dbReference>
<sequence>MTEPATRVPHSTYRLQISPDFDLFAATRVLPYLHALGVDWVYLSPLLASEPGSTHGYDVVAFDHVDPERGGAEGLDAVSAEARRLGMGVLVDIVPNHVGVATPSEDPWWWDVLRLGRESEHANAFDVDWAAGDGRILIPVVGDDDEDAITIAVSDSGQGEVRYHDQRFPLAPGTTTMEEQHYELVNWRAADEDLNYRRFFAVNTLAAVRVEDPEVFAETHVEIRRWFDEGLVDGLRVDHPDGLRDPHRYLEDLAALTGGAYVLVEKILEPGEELPKSWATMGTTGYDALAYVDRVLTDPAGEAPLTELEDKLRGAPVDWAQMVHDNKRAVATGILHSEVLRITRELGRVVEDAPDEDLVADAVAELLACFPVYRSYLPEGREHLDQAFAAARAARPDLAATYDVLEPVLADGWTAPARRFQQTSGMVMAKGVEDCSFYRWSRLTSLNEVGGDPSIFTIGVDDFHEAMAARQRDWPHSMTTLSTHDTKRGEDVRARITVLAEEPAAWEEALTELLRLAPVPDPAFGSLLWQAVLGAWTPDHLPDLPARLHGYAEKAMREAGDRTTWTEPDEAYEAAVHAAVDAVFESDEVRDVLVGLAARIEEPAQANSLAAKLLALTMPGVPDVYQGSELWETSLVDPDNRRPVDFEHRAAVLAGTGEDDAATKLHVTCSALTLRRERPELFTTYTPVSASGTAAGHVVAYDRGGAITVVTRLPAGLAAAGGWGDTVLDLPEGRWHDVLTGLDTDGRLADLLATHPVALLVRKD</sequence>
<dbReference type="Gene3D" id="3.30.1590.10">
    <property type="entry name" value="Maltooligosyl trehalose synthase, domain 2"/>
    <property type="match status" value="1"/>
</dbReference>
<evidence type="ECO:0000259" key="1">
    <source>
        <dbReference type="SMART" id="SM00642"/>
    </source>
</evidence>
<protein>
    <submittedName>
        <fullName evidence="2">Malto-oligosyltrehalose synthase</fullName>
        <ecNumber evidence="2">5.4.99.15</ecNumber>
    </submittedName>
</protein>
<dbReference type="PANTHER" id="PTHR10357">
    <property type="entry name" value="ALPHA-AMYLASE FAMILY MEMBER"/>
    <property type="match status" value="1"/>
</dbReference>
<dbReference type="InterPro" id="IPR013797">
    <property type="entry name" value="Maltooligo_trehalose_synth_4"/>
</dbReference>
<dbReference type="PANTHER" id="PTHR10357:SF216">
    <property type="entry name" value="MALTOOLIGOSYL TREHALOSE SYNTHASE-RELATED"/>
    <property type="match status" value="1"/>
</dbReference>
<dbReference type="Gene3D" id="1.10.150.200">
    <property type="entry name" value="Maltooligosyl trehalose synthase, domain 3"/>
    <property type="match status" value="1"/>
</dbReference>
<accession>A0ABW2NCA1</accession>
<dbReference type="Pfam" id="PF00128">
    <property type="entry name" value="Alpha-amylase"/>
    <property type="match status" value="1"/>
</dbReference>
<dbReference type="Gene3D" id="3.20.20.80">
    <property type="entry name" value="Glycosidases"/>
    <property type="match status" value="1"/>
</dbReference>
<dbReference type="EMBL" id="JBHTCH010000025">
    <property type="protein sequence ID" value="MFC7362571.1"/>
    <property type="molecule type" value="Genomic_DNA"/>
</dbReference>
<reference evidence="3" key="1">
    <citation type="journal article" date="2019" name="Int. J. Syst. Evol. Microbiol.">
        <title>The Global Catalogue of Microorganisms (GCM) 10K type strain sequencing project: providing services to taxonomists for standard genome sequencing and annotation.</title>
        <authorList>
            <consortium name="The Broad Institute Genomics Platform"/>
            <consortium name="The Broad Institute Genome Sequencing Center for Infectious Disease"/>
            <person name="Wu L."/>
            <person name="Ma J."/>
        </authorList>
    </citation>
    <scope>NUCLEOTIDE SEQUENCE [LARGE SCALE GENOMIC DNA]</scope>
    <source>
        <strain evidence="3">FCH27</strain>
    </source>
</reference>
<dbReference type="InterPro" id="IPR012767">
    <property type="entry name" value="Trehalose_TreY"/>
</dbReference>
<dbReference type="CDD" id="cd11336">
    <property type="entry name" value="AmyAc_MTSase"/>
    <property type="match status" value="1"/>
</dbReference>
<dbReference type="Gene3D" id="1.10.10.470">
    <property type="entry name" value="Maltooligosyl trehalose synthase, domain 4"/>
    <property type="match status" value="1"/>
</dbReference>
<evidence type="ECO:0000313" key="3">
    <source>
        <dbReference type="Proteomes" id="UP001596524"/>
    </source>
</evidence>
<dbReference type="EC" id="5.4.99.15" evidence="2"/>
<gene>
    <name evidence="2" type="primary">treY</name>
    <name evidence="2" type="ORF">ACFQO6_20045</name>
</gene>